<reference evidence="2" key="1">
    <citation type="submission" date="2016-09" db="EMBL/GenBank/DDBJ databases">
        <title>Draft genome sequence of a novel species of the family Streptococcaceae isolated from flowers.</title>
        <authorList>
            <person name="Chuah L.-O."/>
            <person name="Yap K.-P."/>
            <person name="Thong K.L."/>
            <person name="Liong M.T."/>
            <person name="Ahmad R."/>
            <person name="Rusul G."/>
        </authorList>
    </citation>
    <scope>NUCLEOTIDE SEQUENCE [LARGE SCALE GENOMIC DNA]</scope>
    <source>
        <strain evidence="2">DF1</strain>
    </source>
</reference>
<dbReference type="SUPFAM" id="SSF50324">
    <property type="entry name" value="Inorganic pyrophosphatase"/>
    <property type="match status" value="1"/>
</dbReference>
<evidence type="ECO:0000313" key="1">
    <source>
        <dbReference type="EMBL" id="OFI50045.1"/>
    </source>
</evidence>
<dbReference type="Gene3D" id="3.90.80.10">
    <property type="entry name" value="Inorganic pyrophosphatase"/>
    <property type="match status" value="1"/>
</dbReference>
<dbReference type="EMBL" id="MKIR01000004">
    <property type="protein sequence ID" value="OFI50045.1"/>
    <property type="molecule type" value="Genomic_DNA"/>
</dbReference>
<keyword evidence="2" id="KW-1185">Reference proteome</keyword>
<dbReference type="Proteomes" id="UP000178622">
    <property type="component" value="Unassembled WGS sequence"/>
</dbReference>
<gene>
    <name evidence="1" type="ORF">BG261_10405</name>
</gene>
<dbReference type="GO" id="GO:0006796">
    <property type="term" value="P:phosphate-containing compound metabolic process"/>
    <property type="evidence" value="ECO:0007669"/>
    <property type="project" value="InterPro"/>
</dbReference>
<evidence type="ECO:0000313" key="2">
    <source>
        <dbReference type="Proteomes" id="UP000178622"/>
    </source>
</evidence>
<sequence>MERLLLKVTIDRPIGYQDDFGNIYPINYGYIAGIIAGDGEEQDAYVLRTSDEPLKEFTGYLVAIIRRKDDVEDKWVIAEANQTYSAQEIYQAVEFLEKYFDSEIELIE</sequence>
<proteinExistence type="predicted"/>
<accession>A0A1E8GP87</accession>
<dbReference type="GO" id="GO:0000287">
    <property type="term" value="F:magnesium ion binding"/>
    <property type="evidence" value="ECO:0007669"/>
    <property type="project" value="InterPro"/>
</dbReference>
<dbReference type="GO" id="GO:0005737">
    <property type="term" value="C:cytoplasm"/>
    <property type="evidence" value="ECO:0007669"/>
    <property type="project" value="InterPro"/>
</dbReference>
<protein>
    <submittedName>
        <fullName evidence="1">Inorganic pyrophosphatase</fullName>
    </submittedName>
</protein>
<name>A0A1E8GP87_9LACT</name>
<dbReference type="OrthoDB" id="5187599at2"/>
<organism evidence="1 2">
    <name type="scientific">Floricoccus tropicus</name>
    <dbReference type="NCBI Taxonomy" id="1859473"/>
    <lineage>
        <taxon>Bacteria</taxon>
        <taxon>Bacillati</taxon>
        <taxon>Bacillota</taxon>
        <taxon>Bacilli</taxon>
        <taxon>Lactobacillales</taxon>
        <taxon>Streptococcaceae</taxon>
        <taxon>Floricoccus</taxon>
    </lineage>
</organism>
<dbReference type="GO" id="GO:0004427">
    <property type="term" value="F:inorganic diphosphate phosphatase activity"/>
    <property type="evidence" value="ECO:0007669"/>
    <property type="project" value="InterPro"/>
</dbReference>
<dbReference type="RefSeq" id="WP_070791728.1">
    <property type="nucleotide sequence ID" value="NZ_MKIR01000004.1"/>
</dbReference>
<dbReference type="InterPro" id="IPR036649">
    <property type="entry name" value="Pyrophosphatase_sf"/>
</dbReference>
<comment type="caution">
    <text evidence="1">The sequence shown here is derived from an EMBL/GenBank/DDBJ whole genome shotgun (WGS) entry which is preliminary data.</text>
</comment>
<dbReference type="AlphaFoldDB" id="A0A1E8GP87"/>
<dbReference type="STRING" id="1859473.BG261_10405"/>